<dbReference type="Gene3D" id="2.60.40.3350">
    <property type="match status" value="1"/>
</dbReference>
<comment type="caution">
    <text evidence="2">The sequence shown here is derived from an EMBL/GenBank/DDBJ whole genome shotgun (WGS) entry which is preliminary data.</text>
</comment>
<dbReference type="InterPro" id="IPR011050">
    <property type="entry name" value="Pectin_lyase_fold/virulence"/>
</dbReference>
<proteinExistence type="predicted"/>
<protein>
    <recommendedName>
        <fullName evidence="1">BppU N-terminal domain-containing protein</fullName>
    </recommendedName>
</protein>
<dbReference type="SUPFAM" id="SSF51126">
    <property type="entry name" value="Pectin lyase-like"/>
    <property type="match status" value="1"/>
</dbReference>
<dbReference type="Proteomes" id="UP000789326">
    <property type="component" value="Unassembled WGS sequence"/>
</dbReference>
<dbReference type="Pfam" id="PF10651">
    <property type="entry name" value="BppU_N"/>
    <property type="match status" value="1"/>
</dbReference>
<organism evidence="2 3">
    <name type="scientific">Peribacillus simplex</name>
    <dbReference type="NCBI Taxonomy" id="1478"/>
    <lineage>
        <taxon>Bacteria</taxon>
        <taxon>Bacillati</taxon>
        <taxon>Bacillota</taxon>
        <taxon>Bacilli</taxon>
        <taxon>Bacillales</taxon>
        <taxon>Bacillaceae</taxon>
        <taxon>Peribacillus</taxon>
    </lineage>
</organism>
<gene>
    <name evidence="2" type="ORF">SRABI133_01538</name>
</gene>
<feature type="domain" description="BppU N-terminal" evidence="1">
    <location>
        <begin position="3"/>
        <end position="140"/>
    </location>
</feature>
<dbReference type="AlphaFoldDB" id="A0A9W4KWR6"/>
<dbReference type="InterPro" id="IPR012334">
    <property type="entry name" value="Pectin_lyas_fold"/>
</dbReference>
<evidence type="ECO:0000259" key="1">
    <source>
        <dbReference type="Pfam" id="PF10651"/>
    </source>
</evidence>
<dbReference type="RefSeq" id="WP_230301417.1">
    <property type="nucleotide sequence ID" value="NZ_CAKKMG010000014.1"/>
</dbReference>
<evidence type="ECO:0000313" key="2">
    <source>
        <dbReference type="EMBL" id="CAH0185704.1"/>
    </source>
</evidence>
<accession>A0A9W4KWR6</accession>
<dbReference type="InterPro" id="IPR018913">
    <property type="entry name" value="BppU_N"/>
</dbReference>
<sequence length="653" mass="71733">MIKNFDISIDTTKGIRNQAISVNTNDLQTLQFSFTITQSGVPVNLTGATVRLAVKKPDKKTVFQDCIITDAVNGKCEIVLDTQAYIVPGLHPVELMIYYAADKVSVTGRFSYTANKGILDDGSVVSTNEFQAINQALTDVENIVVDLRDNGTGIDVQARTDLQTVTTQLADTGKVMQDKLTKINPLRAPFNVIGNANYFNNTDKKWYTNSSLETAANDDTQGIKAFFEYIKANAPYDLIVFPSKKYLITSPIVIPQECRNIDFNFSNFQYLGAANTFCLSGGAITGTTPAEGFSGGYTHANWRNLYIWVDPSGSKTANGIDITRLRNSTFTNITVDGANIGIKMNETWTSSLEKIKVYRCNIGISTGRSANGTNISKGDIEGCGIGLQIGNPGAIGDTWGTNGLVVDSATLFQNCDTAIELHFIKMTSVVNSYFEGNNRVLDIPVMGVNDTINNFTFENNLIDTAPNKECFLRLRDNNRRISMNIRNNSFTGVKPLNTLFHRDSGVLGTIGKMDITGDIFHGLSFGDIFPLTWKMGSVKTDIPYTPTIDTTKWDIYQTVQIECLGNNKFELTGAIKRKSGATGVSLITGLPYYFTSESLKFNYLVPQTIDGAGGNKKTARVEVHNLQKVDIYTDDTTDLNPINLSGIRWSARN</sequence>
<name>A0A9W4KWR6_9BACI</name>
<evidence type="ECO:0000313" key="3">
    <source>
        <dbReference type="Proteomes" id="UP000789326"/>
    </source>
</evidence>
<dbReference type="Gene3D" id="2.160.20.10">
    <property type="entry name" value="Single-stranded right-handed beta-helix, Pectin lyase-like"/>
    <property type="match status" value="1"/>
</dbReference>
<dbReference type="EMBL" id="CAKKMG010000014">
    <property type="protein sequence ID" value="CAH0185704.1"/>
    <property type="molecule type" value="Genomic_DNA"/>
</dbReference>
<reference evidence="2" key="1">
    <citation type="submission" date="2021-11" db="EMBL/GenBank/DDBJ databases">
        <authorList>
            <person name="Bulgarelli D."/>
        </authorList>
    </citation>
    <scope>NUCLEOTIDE SEQUENCE</scope>
    <source>
        <strain evidence="2">Bi133</strain>
    </source>
</reference>